<dbReference type="EMBL" id="JBHMCE010000002">
    <property type="protein sequence ID" value="MFB9526154.1"/>
    <property type="molecule type" value="Genomic_DNA"/>
</dbReference>
<comment type="caution">
    <text evidence="1">The sequence shown here is derived from an EMBL/GenBank/DDBJ whole genome shotgun (WGS) entry which is preliminary data.</text>
</comment>
<organism evidence="1 2">
    <name type="scientific">Nonomuraea roseola</name>
    <dbReference type="NCBI Taxonomy" id="46179"/>
    <lineage>
        <taxon>Bacteria</taxon>
        <taxon>Bacillati</taxon>
        <taxon>Actinomycetota</taxon>
        <taxon>Actinomycetes</taxon>
        <taxon>Streptosporangiales</taxon>
        <taxon>Streptosporangiaceae</taxon>
        <taxon>Nonomuraea</taxon>
    </lineage>
</organism>
<evidence type="ECO:0000313" key="2">
    <source>
        <dbReference type="Proteomes" id="UP001589646"/>
    </source>
</evidence>
<accession>A0ABV5PSV6</accession>
<keyword evidence="2" id="KW-1185">Reference proteome</keyword>
<dbReference type="RefSeq" id="WP_346123009.1">
    <property type="nucleotide sequence ID" value="NZ_BAAAXC010000014.1"/>
</dbReference>
<proteinExistence type="predicted"/>
<name>A0ABV5PSV6_9ACTN</name>
<dbReference type="Proteomes" id="UP001589646">
    <property type="component" value="Unassembled WGS sequence"/>
</dbReference>
<evidence type="ECO:0000313" key="1">
    <source>
        <dbReference type="EMBL" id="MFB9526154.1"/>
    </source>
</evidence>
<reference evidence="1 2" key="1">
    <citation type="submission" date="2024-09" db="EMBL/GenBank/DDBJ databases">
        <authorList>
            <person name="Sun Q."/>
            <person name="Mori K."/>
        </authorList>
    </citation>
    <scope>NUCLEOTIDE SEQUENCE [LARGE SCALE GENOMIC DNA]</scope>
    <source>
        <strain evidence="1 2">JCM 3323</strain>
    </source>
</reference>
<gene>
    <name evidence="1" type="ORF">ACFFRN_05960</name>
</gene>
<sequence length="71" mass="7392">MTDEEVPLTAVDVVFVADEELVGGDEPLGQREGMEENLAALDVELSVEDLAAIEAAAPPDQVATTRPASPS</sequence>
<protein>
    <submittedName>
        <fullName evidence="1">Uncharacterized protein</fullName>
    </submittedName>
</protein>